<dbReference type="InterPro" id="IPR028149">
    <property type="entry name" value="Tantalus-like"/>
</dbReference>
<dbReference type="InterPro" id="IPR026320">
    <property type="entry name" value="PRR14"/>
</dbReference>
<comment type="caution">
    <text evidence="4">The sequence shown here is derived from an EMBL/GenBank/DDBJ whole genome shotgun (WGS) entry which is preliminary data.</text>
</comment>
<evidence type="ECO:0000256" key="1">
    <source>
        <dbReference type="ARBA" id="ARBA00022553"/>
    </source>
</evidence>
<dbReference type="EMBL" id="CAAE01014752">
    <property type="protein sequence ID" value="CAG04928.1"/>
    <property type="molecule type" value="Genomic_DNA"/>
</dbReference>
<accession>Q4S354</accession>
<evidence type="ECO:0000313" key="4">
    <source>
        <dbReference type="EMBL" id="CAG04928.1"/>
    </source>
</evidence>
<proteinExistence type="predicted"/>
<dbReference type="Pfam" id="PF15386">
    <property type="entry name" value="Tantalus"/>
    <property type="match status" value="1"/>
</dbReference>
<protein>
    <submittedName>
        <fullName evidence="4">(spotted green pufferfish) hypothetical protein</fullName>
    </submittedName>
</protein>
<evidence type="ECO:0000259" key="3">
    <source>
        <dbReference type="Pfam" id="PF15386"/>
    </source>
</evidence>
<evidence type="ECO:0000256" key="2">
    <source>
        <dbReference type="SAM" id="MobiDB-lite"/>
    </source>
</evidence>
<dbReference type="PANTHER" id="PTHR14522:SF2">
    <property type="entry name" value="PROLINE-RICH PROTEIN 14"/>
    <property type="match status" value="1"/>
</dbReference>
<feature type="compositionally biased region" description="Basic residues" evidence="2">
    <location>
        <begin position="1"/>
        <end position="14"/>
    </location>
</feature>
<dbReference type="AlphaFoldDB" id="Q4S354"/>
<feature type="region of interest" description="Disordered" evidence="2">
    <location>
        <begin position="171"/>
        <end position="229"/>
    </location>
</feature>
<reference evidence="4" key="2">
    <citation type="submission" date="2004-02" db="EMBL/GenBank/DDBJ databases">
        <authorList>
            <consortium name="Genoscope"/>
            <consortium name="Whitehead Institute Centre for Genome Research"/>
        </authorList>
    </citation>
    <scope>NUCLEOTIDE SEQUENCE</scope>
</reference>
<dbReference type="OrthoDB" id="6163216at2759"/>
<sequence>QRGKRVSQIRIRRGPPRETPLTPMGLPKVKRLKKKEFSLEEIYTNKNYKSPTSNRTLETIFEEPREKDGALLRIGHQKRRRLLLFPDFTQPRRRKRAPGMMDGKVLARFFNLQVWPPLAKPVNIVSSVSCRQNRGLNTGRRFLLRPRPLPVLVVTGGGYVGYEYYRTREREEDGKPAAMATPTQVRGSRPPDGAGMSEGSGLSLVLGRPDAPPRSRSVTPARLVLAPLG</sequence>
<gene>
    <name evidence="4" type="ORF">GSTENG00024787001</name>
</gene>
<keyword evidence="1" id="KW-0597">Phosphoprotein</keyword>
<reference evidence="4" key="1">
    <citation type="journal article" date="2004" name="Nature">
        <title>Genome duplication in the teleost fish Tetraodon nigroviridis reveals the early vertebrate proto-karyotype.</title>
        <authorList>
            <person name="Jaillon O."/>
            <person name="Aury J.-M."/>
            <person name="Brunet F."/>
            <person name="Petit J.-L."/>
            <person name="Stange-Thomann N."/>
            <person name="Mauceli E."/>
            <person name="Bouneau L."/>
            <person name="Fischer C."/>
            <person name="Ozouf-Costaz C."/>
            <person name="Bernot A."/>
            <person name="Nicaud S."/>
            <person name="Jaffe D."/>
            <person name="Fisher S."/>
            <person name="Lutfalla G."/>
            <person name="Dossat C."/>
            <person name="Segurens B."/>
            <person name="Dasilva C."/>
            <person name="Salanoubat M."/>
            <person name="Levy M."/>
            <person name="Boudet N."/>
            <person name="Castellano S."/>
            <person name="Anthouard V."/>
            <person name="Jubin C."/>
            <person name="Castelli V."/>
            <person name="Katinka M."/>
            <person name="Vacherie B."/>
            <person name="Biemont C."/>
            <person name="Skalli Z."/>
            <person name="Cattolico L."/>
            <person name="Poulain J."/>
            <person name="De Berardinis V."/>
            <person name="Cruaud C."/>
            <person name="Duprat S."/>
            <person name="Brottier P."/>
            <person name="Coutanceau J.-P."/>
            <person name="Gouzy J."/>
            <person name="Parra G."/>
            <person name="Lardier G."/>
            <person name="Chapple C."/>
            <person name="McKernan K.J."/>
            <person name="McEwan P."/>
            <person name="Bosak S."/>
            <person name="Kellis M."/>
            <person name="Volff J.-N."/>
            <person name="Guigo R."/>
            <person name="Zody M.C."/>
            <person name="Mesirov J."/>
            <person name="Lindblad-Toh K."/>
            <person name="Birren B."/>
            <person name="Nusbaum C."/>
            <person name="Kahn D."/>
            <person name="Robinson-Rechavi M."/>
            <person name="Laudet V."/>
            <person name="Schachter V."/>
            <person name="Quetier F."/>
            <person name="Saurin W."/>
            <person name="Scarpelli C."/>
            <person name="Wincker P."/>
            <person name="Lander E.S."/>
            <person name="Weissenbach J."/>
            <person name="Roest Crollius H."/>
        </authorList>
    </citation>
    <scope>NUCLEOTIDE SEQUENCE [LARGE SCALE GENOMIC DNA]</scope>
</reference>
<feature type="non-terminal residue" evidence="4">
    <location>
        <position position="1"/>
    </location>
</feature>
<organism evidence="4">
    <name type="scientific">Tetraodon nigroviridis</name>
    <name type="common">Spotted green pufferfish</name>
    <name type="synonym">Chelonodon nigroviridis</name>
    <dbReference type="NCBI Taxonomy" id="99883"/>
    <lineage>
        <taxon>Eukaryota</taxon>
        <taxon>Metazoa</taxon>
        <taxon>Chordata</taxon>
        <taxon>Craniata</taxon>
        <taxon>Vertebrata</taxon>
        <taxon>Euteleostomi</taxon>
        <taxon>Actinopterygii</taxon>
        <taxon>Neopterygii</taxon>
        <taxon>Teleostei</taxon>
        <taxon>Neoteleostei</taxon>
        <taxon>Acanthomorphata</taxon>
        <taxon>Eupercaria</taxon>
        <taxon>Tetraodontiformes</taxon>
        <taxon>Tetradontoidea</taxon>
        <taxon>Tetraodontidae</taxon>
        <taxon>Tetraodon</taxon>
    </lineage>
</organism>
<name>Q4S354_TETNG</name>
<dbReference type="KEGG" id="tng:GSTEN00024787G001"/>
<dbReference type="PANTHER" id="PTHR14522">
    <property type="entry name" value="EMO2-RELATED"/>
    <property type="match status" value="1"/>
</dbReference>
<feature type="domain" description="Tantalus-like" evidence="3">
    <location>
        <begin position="21"/>
        <end position="78"/>
    </location>
</feature>
<feature type="region of interest" description="Disordered" evidence="2">
    <location>
        <begin position="1"/>
        <end position="25"/>
    </location>
</feature>